<protein>
    <recommendedName>
        <fullName evidence="3">DUF1365 domain-containing protein</fullName>
    </recommendedName>
</protein>
<name>A0A1J5TMB7_9ARCH</name>
<dbReference type="PANTHER" id="PTHR33973">
    <property type="entry name" value="OS07G0153300 PROTEIN"/>
    <property type="match status" value="1"/>
</dbReference>
<proteinExistence type="predicted"/>
<evidence type="ECO:0000313" key="1">
    <source>
        <dbReference type="EMBL" id="OIR21291.1"/>
    </source>
</evidence>
<evidence type="ECO:0000313" key="2">
    <source>
        <dbReference type="Proteomes" id="UP000183375"/>
    </source>
</evidence>
<comment type="caution">
    <text evidence="1">The sequence shown here is derived from an EMBL/GenBank/DDBJ whole genome shotgun (WGS) entry which is preliminary data.</text>
</comment>
<dbReference type="Pfam" id="PF07103">
    <property type="entry name" value="DUF1365"/>
    <property type="match status" value="1"/>
</dbReference>
<evidence type="ECO:0008006" key="3">
    <source>
        <dbReference type="Google" id="ProtNLM"/>
    </source>
</evidence>
<reference evidence="1 2" key="1">
    <citation type="submission" date="2016-08" db="EMBL/GenBank/DDBJ databases">
        <title>New Insights into Marine Group III Euryarchaeota, from dark to light.</title>
        <authorList>
            <person name="Haro-Moreno J.M."/>
            <person name="Rodriguez-Valera F."/>
            <person name="Lopez-Garcia P."/>
            <person name="Moreira D."/>
            <person name="Martin-Cuadrado A.B."/>
        </authorList>
    </citation>
    <scope>NUCLEOTIDE SEQUENCE [LARGE SCALE GENOMIC DNA]</scope>
    <source>
        <strain evidence="1">CG-Epi4</strain>
    </source>
</reference>
<dbReference type="Proteomes" id="UP000183375">
    <property type="component" value="Unassembled WGS sequence"/>
</dbReference>
<sequence>MNLKSKIYEGKITHARTKPVKHKFSFPIYTFVLDLDELKFLDKEVRFFGYNRGSVFTLYDSDYLGSERGSIKRKLKNWLIKFGHEEKYSTVKMITTLRVFKHTFNPVIFYYCLDSEDNVVYHVAEVHNTFGEGHLYILQNGDKSKIGTEYLVPKEFHVSPFNKVEGDYNFHFSELRTKLDVRINVSKEKENFFYSRISGKCQPITKFNLIKLILKYPIRTLLIIPKILAEAGKLYYAKNLKIIDKPDPSSRRTYNATYPAYISEFQTSDDADGIGRWFFSKIY</sequence>
<dbReference type="InterPro" id="IPR010775">
    <property type="entry name" value="DUF1365"/>
</dbReference>
<dbReference type="AlphaFoldDB" id="A0A1J5TMB7"/>
<dbReference type="PANTHER" id="PTHR33973:SF4">
    <property type="entry name" value="OS07G0153300 PROTEIN"/>
    <property type="match status" value="1"/>
</dbReference>
<accession>A0A1J5TMB7</accession>
<organism evidence="1 2">
    <name type="scientific">Marine Group III euryarchaeote CG-Epi4</name>
    <dbReference type="NCBI Taxonomy" id="1888998"/>
    <lineage>
        <taxon>Archaea</taxon>
        <taxon>Methanobacteriati</taxon>
        <taxon>Thermoplasmatota</taxon>
        <taxon>Thermoplasmata</taxon>
        <taxon>Candidatus Thermoprofundales</taxon>
    </lineage>
</organism>
<gene>
    <name evidence="1" type="ORF">BEU01_03020</name>
</gene>
<dbReference type="EMBL" id="MIYX01000011">
    <property type="protein sequence ID" value="OIR21291.1"/>
    <property type="molecule type" value="Genomic_DNA"/>
</dbReference>